<evidence type="ECO:0000256" key="2">
    <source>
        <dbReference type="ARBA" id="ARBA00022679"/>
    </source>
</evidence>
<evidence type="ECO:0000256" key="8">
    <source>
        <dbReference type="ARBA" id="ARBA00026144"/>
    </source>
</evidence>
<dbReference type="EC" id="2.3.1.48" evidence="1"/>
<keyword evidence="4" id="KW-0156">Chromatin regulator</keyword>
<evidence type="ECO:0000256" key="3">
    <source>
        <dbReference type="ARBA" id="ARBA00022829"/>
    </source>
</evidence>
<comment type="catalytic activity">
    <reaction evidence="9">
        <text>L-lysyl-[protein] + acetyl-CoA = N(6)-acetyl-L-lysyl-[protein] + CoA + H(+)</text>
        <dbReference type="Rhea" id="RHEA:45948"/>
        <dbReference type="Rhea" id="RHEA-COMP:9752"/>
        <dbReference type="Rhea" id="RHEA-COMP:10731"/>
        <dbReference type="ChEBI" id="CHEBI:15378"/>
        <dbReference type="ChEBI" id="CHEBI:29969"/>
        <dbReference type="ChEBI" id="CHEBI:57287"/>
        <dbReference type="ChEBI" id="CHEBI:57288"/>
        <dbReference type="ChEBI" id="CHEBI:61930"/>
        <dbReference type="EC" id="2.3.1.48"/>
    </reaction>
</comment>
<evidence type="ECO:0000256" key="6">
    <source>
        <dbReference type="ARBA" id="ARBA00025774"/>
    </source>
</evidence>
<dbReference type="AlphaFoldDB" id="A0A915PMG8"/>
<evidence type="ECO:0000256" key="1">
    <source>
        <dbReference type="ARBA" id="ARBA00013184"/>
    </source>
</evidence>
<name>A0A915PMG8_9BILA</name>
<dbReference type="GO" id="GO:0000139">
    <property type="term" value="C:Golgi membrane"/>
    <property type="evidence" value="ECO:0007669"/>
    <property type="project" value="TreeGrafter"/>
</dbReference>
<dbReference type="GO" id="GO:0120518">
    <property type="term" value="F:protein N-terminal-methionine acetyltransferase activity"/>
    <property type="evidence" value="ECO:0007669"/>
    <property type="project" value="UniProtKB-EC"/>
</dbReference>
<dbReference type="PANTHER" id="PTHR14744">
    <property type="entry name" value="N-ALPHA-ACETYLTRANSFERASE 60"/>
    <property type="match status" value="1"/>
</dbReference>
<dbReference type="SUPFAM" id="SSF55729">
    <property type="entry name" value="Acyl-CoA N-acyltransferases (Nat)"/>
    <property type="match status" value="1"/>
</dbReference>
<organism evidence="12 13">
    <name type="scientific">Setaria digitata</name>
    <dbReference type="NCBI Taxonomy" id="48799"/>
    <lineage>
        <taxon>Eukaryota</taxon>
        <taxon>Metazoa</taxon>
        <taxon>Ecdysozoa</taxon>
        <taxon>Nematoda</taxon>
        <taxon>Chromadorea</taxon>
        <taxon>Rhabditida</taxon>
        <taxon>Spirurina</taxon>
        <taxon>Spiruromorpha</taxon>
        <taxon>Filarioidea</taxon>
        <taxon>Setariidae</taxon>
        <taxon>Setaria</taxon>
    </lineage>
</organism>
<evidence type="ECO:0000259" key="11">
    <source>
        <dbReference type="PROSITE" id="PS51186"/>
    </source>
</evidence>
<dbReference type="InterPro" id="IPR016181">
    <property type="entry name" value="Acyl_CoA_acyltransferase"/>
</dbReference>
<comment type="similarity">
    <text evidence="6">Belongs to the acetyltransferase family. NAA60 subfamily.</text>
</comment>
<keyword evidence="3" id="KW-0159">Chromosome partition</keyword>
<dbReference type="Gene3D" id="3.40.630.30">
    <property type="match status" value="1"/>
</dbReference>
<evidence type="ECO:0000313" key="13">
    <source>
        <dbReference type="WBParaSite" id="sdigi.contig181.g5770.t1"/>
    </source>
</evidence>
<feature type="domain" description="N-acetyltransferase" evidence="11">
    <location>
        <begin position="94"/>
        <end position="258"/>
    </location>
</feature>
<dbReference type="Proteomes" id="UP000887581">
    <property type="component" value="Unplaced"/>
</dbReference>
<sequence length="293" mass="33386">MMYAWQFMVGWFGIKGGWVLIVASGFEAVTSSRLLHFHAGKTELYCYGYCKRSATIWWTSKAMKEWREASDDKTVKCLVDGPAITSYAGQDEKCRIRSLCMHDMDIVKTICLESFPIQYPDCWFEEVLNGKLISFGITYEGALAAILVAELKILSQCNAEDRDLLSGNCLPVVYILSVAVRPPYRRRGFASRLLDHLMFMVVQRPPYPKAVYLHVLATNYGAINFYKKRGFCHHTTLLNYYRINDTFGDGLTFVLYANGACAPWSVYELCSLFSAILCFPLRIILKVKYILGL</sequence>
<dbReference type="PROSITE" id="PS51186">
    <property type="entry name" value="GNAT"/>
    <property type="match status" value="1"/>
</dbReference>
<dbReference type="CDD" id="cd04301">
    <property type="entry name" value="NAT_SF"/>
    <property type="match status" value="1"/>
</dbReference>
<evidence type="ECO:0000256" key="4">
    <source>
        <dbReference type="ARBA" id="ARBA00022853"/>
    </source>
</evidence>
<dbReference type="InterPro" id="IPR000182">
    <property type="entry name" value="GNAT_dom"/>
</dbReference>
<comment type="catalytic activity">
    <reaction evidence="10">
        <text>N-terminal L-methionyl-[transmembrane protein] + acetyl-CoA = N-terminal N(alpha)-acetyl-L-methionyl-[transmembrane protein] + CoA + H(+)</text>
        <dbReference type="Rhea" id="RHEA:50604"/>
        <dbReference type="Rhea" id="RHEA-COMP:12745"/>
        <dbReference type="Rhea" id="RHEA-COMP:12746"/>
        <dbReference type="ChEBI" id="CHEBI:15378"/>
        <dbReference type="ChEBI" id="CHEBI:57287"/>
        <dbReference type="ChEBI" id="CHEBI:57288"/>
        <dbReference type="ChEBI" id="CHEBI:64731"/>
        <dbReference type="ChEBI" id="CHEBI:133414"/>
        <dbReference type="EC" id="2.3.1.259"/>
    </reaction>
</comment>
<dbReference type="Pfam" id="PF00583">
    <property type="entry name" value="Acetyltransf_1"/>
    <property type="match status" value="1"/>
</dbReference>
<dbReference type="GO" id="GO:0004402">
    <property type="term" value="F:histone acetyltransferase activity"/>
    <property type="evidence" value="ECO:0007669"/>
    <property type="project" value="TreeGrafter"/>
</dbReference>
<keyword evidence="2" id="KW-0808">Transferase</keyword>
<accession>A0A915PMG8</accession>
<keyword evidence="5" id="KW-0012">Acyltransferase</keyword>
<evidence type="ECO:0000256" key="5">
    <source>
        <dbReference type="ARBA" id="ARBA00023315"/>
    </source>
</evidence>
<evidence type="ECO:0000256" key="9">
    <source>
        <dbReference type="ARBA" id="ARBA00048017"/>
    </source>
</evidence>
<dbReference type="WBParaSite" id="sdigi.contig181.g5770.t1">
    <property type="protein sequence ID" value="sdigi.contig181.g5770.t1"/>
    <property type="gene ID" value="sdigi.contig181.g5770"/>
</dbReference>
<dbReference type="EC" id="2.3.1.259" evidence="7"/>
<protein>
    <recommendedName>
        <fullName evidence="8">N-alpha-acetyltransferase 60</fullName>
        <ecNumber evidence="7">2.3.1.259</ecNumber>
        <ecNumber evidence="1">2.3.1.48</ecNumber>
    </recommendedName>
</protein>
<evidence type="ECO:0000256" key="10">
    <source>
        <dbReference type="ARBA" id="ARBA00048848"/>
    </source>
</evidence>
<dbReference type="GO" id="GO:0007059">
    <property type="term" value="P:chromosome segregation"/>
    <property type="evidence" value="ECO:0007669"/>
    <property type="project" value="UniProtKB-KW"/>
</dbReference>
<proteinExistence type="inferred from homology"/>
<evidence type="ECO:0000256" key="7">
    <source>
        <dbReference type="ARBA" id="ARBA00026111"/>
    </source>
</evidence>
<keyword evidence="12" id="KW-1185">Reference proteome</keyword>
<reference evidence="13" key="1">
    <citation type="submission" date="2022-11" db="UniProtKB">
        <authorList>
            <consortium name="WormBaseParasite"/>
        </authorList>
    </citation>
    <scope>IDENTIFICATION</scope>
</reference>
<dbReference type="PANTHER" id="PTHR14744:SF15">
    <property type="entry name" value="N-ALPHA-ACETYLTRANSFERASE 60"/>
    <property type="match status" value="1"/>
</dbReference>
<evidence type="ECO:0000313" key="12">
    <source>
        <dbReference type="Proteomes" id="UP000887581"/>
    </source>
</evidence>
<dbReference type="InterPro" id="IPR045141">
    <property type="entry name" value="NAA60-like"/>
</dbReference>